<feature type="compositionally biased region" description="Polar residues" evidence="1">
    <location>
        <begin position="557"/>
        <end position="566"/>
    </location>
</feature>
<reference evidence="3" key="1">
    <citation type="submission" date="2016-09" db="EMBL/GenBank/DDBJ databases">
        <authorList>
            <person name="Jeantristanb JTB J.-T."/>
            <person name="Ricardo R."/>
        </authorList>
    </citation>
    <scope>NUCLEOTIDE SEQUENCE [LARGE SCALE GENOMIC DNA]</scope>
</reference>
<feature type="compositionally biased region" description="Low complexity" evidence="1">
    <location>
        <begin position="397"/>
        <end position="413"/>
    </location>
</feature>
<feature type="compositionally biased region" description="Acidic residues" evidence="1">
    <location>
        <begin position="236"/>
        <end position="249"/>
    </location>
</feature>
<feature type="compositionally biased region" description="Basic and acidic residues" evidence="1">
    <location>
        <begin position="475"/>
        <end position="495"/>
    </location>
</feature>
<feature type="compositionally biased region" description="Basic residues" evidence="1">
    <location>
        <begin position="295"/>
        <end position="304"/>
    </location>
</feature>
<feature type="region of interest" description="Disordered" evidence="1">
    <location>
        <begin position="547"/>
        <end position="626"/>
    </location>
</feature>
<name>A0A238FEE9_9BASI</name>
<sequence>MVMLPPPPPPSFPTRFPATDDDLGTAIVASTRAGPTIVPIAWPTETTASIPSKSLTSSHALRDCDSVIAWKLKTDREQYLEALESKLTKLAQPAKLGTSKTDSGYGGSHTSPQVGLDRLLLMHDDLLDDININQPALVMALEQPEGASDEEGDVGEDDEDEQTTEGRSLLSRAAKPGVIDGLRRAEPSPGQTREEETPSASPRKSDNIFVIPPTPSHEDMDAGAQARHREDSSEAVTDDPDEEDEEDMPPLEFNRRPSSFGNDPNSMNCPSENSPEQPRRISFSSSVRISGGIRSKGRSSRQRQRAAIPNDLFSPAPSGSSAMTADNVARMGYMAHPLPRNASLTQSRSSSRTNSPSRVATPAGISILRTVSSSSSLGIHNSYREAAILNGGASSIYSSSVPSRSSSPCSSIYAPLKRPSETCPNPMSVKPPAKRVRSPRRPSASGISFREFLRLNGLSRSGDIEGAGADDEESMAERGYRELVEEQRKRKERLDKRKKQYAGRASSLSNWELVDDPAASRGFWDRVWGMLGNGNGRSGVGRASSGALLGAAPTSPEYGTNGTSPLATDGLRRVKRKRSSLSIFSSVAGDQGSSDEGDGEDPRTHSNRRPNRTRSTSGPNVNDTKERIKSEVEVRFGSAPGRWFSSGWILWKLRAIGGTCLGVRRTFRLKRRSLGSSSAIDTSDEESDSAMARDDPSRACQRV</sequence>
<evidence type="ECO:0000313" key="2">
    <source>
        <dbReference type="EMBL" id="SCV71577.1"/>
    </source>
</evidence>
<evidence type="ECO:0000256" key="1">
    <source>
        <dbReference type="SAM" id="MobiDB-lite"/>
    </source>
</evidence>
<organism evidence="2 3">
    <name type="scientific">Microbotryum intermedium</name>
    <dbReference type="NCBI Taxonomy" id="269621"/>
    <lineage>
        <taxon>Eukaryota</taxon>
        <taxon>Fungi</taxon>
        <taxon>Dikarya</taxon>
        <taxon>Basidiomycota</taxon>
        <taxon>Pucciniomycotina</taxon>
        <taxon>Microbotryomycetes</taxon>
        <taxon>Microbotryales</taxon>
        <taxon>Microbotryaceae</taxon>
        <taxon>Microbotryum</taxon>
    </lineage>
</organism>
<dbReference type="Proteomes" id="UP000198372">
    <property type="component" value="Unassembled WGS sequence"/>
</dbReference>
<dbReference type="AlphaFoldDB" id="A0A238FEE9"/>
<feature type="region of interest" description="Disordered" evidence="1">
    <location>
        <begin position="674"/>
        <end position="703"/>
    </location>
</feature>
<feature type="compositionally biased region" description="Basic and acidic residues" evidence="1">
    <location>
        <begin position="181"/>
        <end position="196"/>
    </location>
</feature>
<accession>A0A238FEE9</accession>
<feature type="compositionally biased region" description="Low complexity" evidence="1">
    <location>
        <begin position="340"/>
        <end position="358"/>
    </location>
</feature>
<evidence type="ECO:0000313" key="3">
    <source>
        <dbReference type="Proteomes" id="UP000198372"/>
    </source>
</evidence>
<protein>
    <submittedName>
        <fullName evidence="2">BQ2448_3165 protein</fullName>
    </submittedName>
</protein>
<feature type="compositionally biased region" description="Polar residues" evidence="1">
    <location>
        <begin position="256"/>
        <end position="276"/>
    </location>
</feature>
<feature type="region of interest" description="Disordered" evidence="1">
    <location>
        <begin position="144"/>
        <end position="361"/>
    </location>
</feature>
<keyword evidence="3" id="KW-1185">Reference proteome</keyword>
<dbReference type="OrthoDB" id="2537673at2759"/>
<feature type="compositionally biased region" description="Acidic residues" evidence="1">
    <location>
        <begin position="147"/>
        <end position="163"/>
    </location>
</feature>
<feature type="region of interest" description="Disordered" evidence="1">
    <location>
        <begin position="397"/>
        <end position="444"/>
    </location>
</feature>
<gene>
    <name evidence="2" type="ORF">BQ2448_3165</name>
</gene>
<dbReference type="EMBL" id="FMSP01000007">
    <property type="protein sequence ID" value="SCV71577.1"/>
    <property type="molecule type" value="Genomic_DNA"/>
</dbReference>
<proteinExistence type="predicted"/>
<feature type="compositionally biased region" description="Low complexity" evidence="1">
    <location>
        <begin position="280"/>
        <end position="293"/>
    </location>
</feature>
<feature type="region of interest" description="Disordered" evidence="1">
    <location>
        <begin position="462"/>
        <end position="507"/>
    </location>
</feature>